<keyword evidence="3" id="KW-0328">Glycosyltransferase</keyword>
<reference evidence="10" key="1">
    <citation type="submission" date="2022-12" db="EMBL/GenBank/DDBJ databases">
        <title>New Phytohabitans aurantiacus sp. RD004123 nov., an actinomycete isolated from soil.</title>
        <authorList>
            <person name="Triningsih D.W."/>
            <person name="Harunari E."/>
            <person name="Igarashi Y."/>
        </authorList>
    </citation>
    <scope>NUCLEOTIDE SEQUENCE</scope>
    <source>
        <strain evidence="10">RD004123</strain>
    </source>
</reference>
<evidence type="ECO:0000256" key="6">
    <source>
        <dbReference type="ARBA" id="ARBA00022989"/>
    </source>
</evidence>
<evidence type="ECO:0000256" key="8">
    <source>
        <dbReference type="SAM" id="Phobius"/>
    </source>
</evidence>
<dbReference type="InterPro" id="IPR050297">
    <property type="entry name" value="LipidA_mod_glycosyltrf_83"/>
</dbReference>
<evidence type="ECO:0000256" key="7">
    <source>
        <dbReference type="ARBA" id="ARBA00023136"/>
    </source>
</evidence>
<feature type="transmembrane region" description="Helical" evidence="8">
    <location>
        <begin position="135"/>
        <end position="153"/>
    </location>
</feature>
<evidence type="ECO:0000256" key="2">
    <source>
        <dbReference type="ARBA" id="ARBA00022475"/>
    </source>
</evidence>
<evidence type="ECO:0000256" key="5">
    <source>
        <dbReference type="ARBA" id="ARBA00022692"/>
    </source>
</evidence>
<feature type="transmembrane region" description="Helical" evidence="8">
    <location>
        <begin position="173"/>
        <end position="193"/>
    </location>
</feature>
<evidence type="ECO:0000256" key="3">
    <source>
        <dbReference type="ARBA" id="ARBA00022676"/>
    </source>
</evidence>
<dbReference type="RefSeq" id="WP_281894825.1">
    <property type="nucleotide sequence ID" value="NZ_BSDI01000009.1"/>
</dbReference>
<evidence type="ECO:0000259" key="9">
    <source>
        <dbReference type="Pfam" id="PF13231"/>
    </source>
</evidence>
<feature type="domain" description="Glycosyltransferase RgtA/B/C/D-like" evidence="9">
    <location>
        <begin position="68"/>
        <end position="212"/>
    </location>
</feature>
<keyword evidence="2" id="KW-1003">Cell membrane</keyword>
<comment type="subcellular location">
    <subcellularLocation>
        <location evidence="1">Cell membrane</location>
        <topology evidence="1">Multi-pass membrane protein</topology>
    </subcellularLocation>
</comment>
<proteinExistence type="predicted"/>
<keyword evidence="4" id="KW-0808">Transferase</keyword>
<dbReference type="Pfam" id="PF13231">
    <property type="entry name" value="PMT_2"/>
    <property type="match status" value="1"/>
</dbReference>
<feature type="transmembrane region" description="Helical" evidence="8">
    <location>
        <begin position="82"/>
        <end position="101"/>
    </location>
</feature>
<dbReference type="PANTHER" id="PTHR33908:SF3">
    <property type="entry name" value="UNDECAPRENYL PHOSPHATE-ALPHA-4-AMINO-4-DEOXY-L-ARABINOSE ARABINOSYL TRANSFERASE"/>
    <property type="match status" value="1"/>
</dbReference>
<dbReference type="Proteomes" id="UP001144280">
    <property type="component" value="Unassembled WGS sequence"/>
</dbReference>
<protein>
    <recommendedName>
        <fullName evidence="9">Glycosyltransferase RgtA/B/C/D-like domain-containing protein</fullName>
    </recommendedName>
</protein>
<gene>
    <name evidence="10" type="ORF">Pa4123_24580</name>
</gene>
<feature type="transmembrane region" description="Helical" evidence="8">
    <location>
        <begin position="107"/>
        <end position="123"/>
    </location>
</feature>
<keyword evidence="6 8" id="KW-1133">Transmembrane helix</keyword>
<dbReference type="PANTHER" id="PTHR33908">
    <property type="entry name" value="MANNOSYLTRANSFERASE YKCB-RELATED"/>
    <property type="match status" value="1"/>
</dbReference>
<name>A0ABQ5QRG6_9ACTN</name>
<sequence length="469" mass="50496">MLLTATHRRTVPVAVWPTLVTLLLTGYGATAPQLWRDEMATWTAATRSPGELVHMVNNVDAVSGLYYLFMHYWITIFGDSVLALRAPSILCMTAVAALATVIGERLFGTRAGLLAGLIFAVIPSTSRYAHEARSYALVTLFALIATLLLIRALELPSWGRWAAYGAAVTATGLSHLVAVTVIVGHAVAVMLAGRDFVIRWAAAVGAGSLALLPLILLGRGQQSTQLGWVPTPSAADLLTLSGEVFRSDMLAGITVGLAALGWAKHPRWGAPLALCAVGPAVLLWTAGQVTQVWVPRYLTFTVPFLCLLAGAALAEVRLRGALAVVAAFLLISAPDQRAIRRWHDPQPRDYQAAAAIIRKHQRPGDGIVYAPRGGWRIDTAMDYHLRGERPDDVLLEQSRAALGGLRASECDRPAECLNGVDRVWVLAVDQQTDPLRPMERAKAEAIRTDYALTKTWTVPGLTVALFSAS</sequence>
<feature type="transmembrane region" description="Helical" evidence="8">
    <location>
        <begin position="300"/>
        <end position="331"/>
    </location>
</feature>
<evidence type="ECO:0000256" key="1">
    <source>
        <dbReference type="ARBA" id="ARBA00004651"/>
    </source>
</evidence>
<evidence type="ECO:0000313" key="10">
    <source>
        <dbReference type="EMBL" id="GLH97183.1"/>
    </source>
</evidence>
<evidence type="ECO:0000256" key="4">
    <source>
        <dbReference type="ARBA" id="ARBA00022679"/>
    </source>
</evidence>
<dbReference type="InterPro" id="IPR038731">
    <property type="entry name" value="RgtA/B/C-like"/>
</dbReference>
<feature type="transmembrane region" description="Helical" evidence="8">
    <location>
        <begin position="272"/>
        <end position="294"/>
    </location>
</feature>
<accession>A0ABQ5QRG6</accession>
<dbReference type="EMBL" id="BSDI01000009">
    <property type="protein sequence ID" value="GLH97183.1"/>
    <property type="molecule type" value="Genomic_DNA"/>
</dbReference>
<keyword evidence="11" id="KW-1185">Reference proteome</keyword>
<feature type="transmembrane region" description="Helical" evidence="8">
    <location>
        <begin position="52"/>
        <end position="70"/>
    </location>
</feature>
<evidence type="ECO:0000313" key="11">
    <source>
        <dbReference type="Proteomes" id="UP001144280"/>
    </source>
</evidence>
<comment type="caution">
    <text evidence="10">The sequence shown here is derived from an EMBL/GenBank/DDBJ whole genome shotgun (WGS) entry which is preliminary data.</text>
</comment>
<feature type="transmembrane region" description="Helical" evidence="8">
    <location>
        <begin position="200"/>
        <end position="217"/>
    </location>
</feature>
<organism evidence="10 11">
    <name type="scientific">Phytohabitans aurantiacus</name>
    <dbReference type="NCBI Taxonomy" id="3016789"/>
    <lineage>
        <taxon>Bacteria</taxon>
        <taxon>Bacillati</taxon>
        <taxon>Actinomycetota</taxon>
        <taxon>Actinomycetes</taxon>
        <taxon>Micromonosporales</taxon>
        <taxon>Micromonosporaceae</taxon>
    </lineage>
</organism>
<keyword evidence="5 8" id="KW-0812">Transmembrane</keyword>
<keyword evidence="7 8" id="KW-0472">Membrane</keyword>